<protein>
    <submittedName>
        <fullName evidence="1">Uncharacterized protein</fullName>
    </submittedName>
</protein>
<evidence type="ECO:0000313" key="1">
    <source>
        <dbReference type="EMBL" id="KYF77511.1"/>
    </source>
</evidence>
<reference evidence="1 2" key="1">
    <citation type="submission" date="2014-02" db="EMBL/GenBank/DDBJ databases">
        <title>The small core and large imbalanced accessory genome model reveals a collaborative survival strategy of Sorangium cellulosum strains in nature.</title>
        <authorList>
            <person name="Han K."/>
            <person name="Peng R."/>
            <person name="Blom J."/>
            <person name="Li Y.-Z."/>
        </authorList>
    </citation>
    <scope>NUCLEOTIDE SEQUENCE [LARGE SCALE GENOMIC DNA]</scope>
    <source>
        <strain evidence="1 2">So0149</strain>
    </source>
</reference>
<dbReference type="Proteomes" id="UP000075515">
    <property type="component" value="Unassembled WGS sequence"/>
</dbReference>
<gene>
    <name evidence="1" type="ORF">BE18_40045</name>
</gene>
<accession>A0A150T6A8</accession>
<organism evidence="1 2">
    <name type="scientific">Sorangium cellulosum</name>
    <name type="common">Polyangium cellulosum</name>
    <dbReference type="NCBI Taxonomy" id="56"/>
    <lineage>
        <taxon>Bacteria</taxon>
        <taxon>Pseudomonadati</taxon>
        <taxon>Myxococcota</taxon>
        <taxon>Polyangia</taxon>
        <taxon>Polyangiales</taxon>
        <taxon>Polyangiaceae</taxon>
        <taxon>Sorangium</taxon>
    </lineage>
</organism>
<dbReference type="EMBL" id="JEMC01003906">
    <property type="protein sequence ID" value="KYF77511.1"/>
    <property type="molecule type" value="Genomic_DNA"/>
</dbReference>
<sequence length="90" mass="9647">MAGAIGFESVELSSRRAIAKVIHRTLALATHPARIIANNPPPRGWIPKADDNKVKGSLYPDEDRRLIQAVTLPSGNLPDDVGVVLGERVG</sequence>
<dbReference type="AlphaFoldDB" id="A0A150T6A8"/>
<evidence type="ECO:0000313" key="2">
    <source>
        <dbReference type="Proteomes" id="UP000075515"/>
    </source>
</evidence>
<proteinExistence type="predicted"/>
<comment type="caution">
    <text evidence="1">The sequence shown here is derived from an EMBL/GenBank/DDBJ whole genome shotgun (WGS) entry which is preliminary data.</text>
</comment>
<name>A0A150T6A8_SORCE</name>